<sequence>MKRAGGPPPVSFFDVQCIAHGRDQLLLIMDFIDSSWRGWSDLRMPCKLSLEPIPDLDLGEGLVLVDWGDWNWNWSFTKHTPTQHPRNLPPPFLVLSSLLPLSLPLPPSSHSFHSSIPYLILLPHFLILFSFFSPPRQLTGRLQLASELLSRVWSYHHHHPRPDAHVTSGLATYTATITSSCKQPQPELQASRIFVHSLLIINKCCDWHM</sequence>
<dbReference type="AlphaFoldDB" id="A0A6A6W2N2"/>
<evidence type="ECO:0000313" key="2">
    <source>
        <dbReference type="Proteomes" id="UP000799437"/>
    </source>
</evidence>
<evidence type="ECO:0000313" key="1">
    <source>
        <dbReference type="EMBL" id="KAF2756286.1"/>
    </source>
</evidence>
<reference evidence="1" key="1">
    <citation type="journal article" date="2020" name="Stud. Mycol.">
        <title>101 Dothideomycetes genomes: a test case for predicting lifestyles and emergence of pathogens.</title>
        <authorList>
            <person name="Haridas S."/>
            <person name="Albert R."/>
            <person name="Binder M."/>
            <person name="Bloem J."/>
            <person name="Labutti K."/>
            <person name="Salamov A."/>
            <person name="Andreopoulos B."/>
            <person name="Baker S."/>
            <person name="Barry K."/>
            <person name="Bills G."/>
            <person name="Bluhm B."/>
            <person name="Cannon C."/>
            <person name="Castanera R."/>
            <person name="Culley D."/>
            <person name="Daum C."/>
            <person name="Ezra D."/>
            <person name="Gonzalez J."/>
            <person name="Henrissat B."/>
            <person name="Kuo A."/>
            <person name="Liang C."/>
            <person name="Lipzen A."/>
            <person name="Lutzoni F."/>
            <person name="Magnuson J."/>
            <person name="Mondo S."/>
            <person name="Nolan M."/>
            <person name="Ohm R."/>
            <person name="Pangilinan J."/>
            <person name="Park H.-J."/>
            <person name="Ramirez L."/>
            <person name="Alfaro M."/>
            <person name="Sun H."/>
            <person name="Tritt A."/>
            <person name="Yoshinaga Y."/>
            <person name="Zwiers L.-H."/>
            <person name="Turgeon B."/>
            <person name="Goodwin S."/>
            <person name="Spatafora J."/>
            <person name="Crous P."/>
            <person name="Grigoriev I."/>
        </authorList>
    </citation>
    <scope>NUCLEOTIDE SEQUENCE</scope>
    <source>
        <strain evidence="1">CBS 121739</strain>
    </source>
</reference>
<proteinExistence type="predicted"/>
<dbReference type="RefSeq" id="XP_033598737.1">
    <property type="nucleotide sequence ID" value="XM_033750100.1"/>
</dbReference>
<accession>A0A6A6W2N2</accession>
<gene>
    <name evidence="1" type="ORF">EJ05DRAFT_96277</name>
</gene>
<dbReference type="EMBL" id="ML996576">
    <property type="protein sequence ID" value="KAF2756286.1"/>
    <property type="molecule type" value="Genomic_DNA"/>
</dbReference>
<dbReference type="Proteomes" id="UP000799437">
    <property type="component" value="Unassembled WGS sequence"/>
</dbReference>
<organism evidence="1 2">
    <name type="scientific">Pseudovirgaria hyperparasitica</name>
    <dbReference type="NCBI Taxonomy" id="470096"/>
    <lineage>
        <taxon>Eukaryota</taxon>
        <taxon>Fungi</taxon>
        <taxon>Dikarya</taxon>
        <taxon>Ascomycota</taxon>
        <taxon>Pezizomycotina</taxon>
        <taxon>Dothideomycetes</taxon>
        <taxon>Dothideomycetes incertae sedis</taxon>
        <taxon>Acrospermales</taxon>
        <taxon>Acrospermaceae</taxon>
        <taxon>Pseudovirgaria</taxon>
    </lineage>
</organism>
<dbReference type="GeneID" id="54491154"/>
<keyword evidence="2" id="KW-1185">Reference proteome</keyword>
<name>A0A6A6W2N2_9PEZI</name>
<protein>
    <submittedName>
        <fullName evidence="1">Uncharacterized protein</fullName>
    </submittedName>
</protein>